<evidence type="ECO:0000256" key="4">
    <source>
        <dbReference type="ARBA" id="ARBA00022801"/>
    </source>
</evidence>
<keyword evidence="7" id="KW-0326">Glycosidase</keyword>
<dbReference type="OrthoDB" id="10257085at2759"/>
<evidence type="ECO:0000256" key="7">
    <source>
        <dbReference type="ARBA" id="ARBA00023295"/>
    </source>
</evidence>
<dbReference type="AlphaFoldDB" id="A0A150FZL9"/>
<dbReference type="EMBL" id="LSYV01000126">
    <property type="protein sequence ID" value="KXZ42665.1"/>
    <property type="molecule type" value="Genomic_DNA"/>
</dbReference>
<dbReference type="EC" id="3.2.1.4" evidence="3"/>
<feature type="domain" description="Glycoside hydrolase family 9" evidence="10">
    <location>
        <begin position="12"/>
        <end position="361"/>
    </location>
</feature>
<feature type="chain" id="PRO_5007561862" description="cellulase" evidence="9">
    <location>
        <begin position="35"/>
        <end position="729"/>
    </location>
</feature>
<sequence>MLMAIGHCRAGHVKVSLTTAAVASLLALNGLAYGDNSGFSDQLSAIRQHVGWAAAHLDKCFYAPDKFVAQIGDLYTDDRYWGRPERQSSGGDEGSDSWRPVYTIDSAEGRGADVLSQAAAALASYATLLTKAGDASSDAMYYRDRAMALWSLAKDLKGVYVIPEGNITLLSRSYRDDQAWAAAWLCRYQIQSGFNPTTEDYCASAESYWYEMTSLRGSQLYLSADAMHLAVAALLRDTMGRSDTYLILNETLLAEFNTVLDAAFRWWTSAADMECSCADVGLCKTPGGFMVLQEHGSAHFATNMAMLALLTARSQPGLGAANQLSNADKFARRCWAHAQVSYLLGGNPNKQAFVVGLGSAAGRHRLLTSRVYICALHRRLPTLQVSARQVAYTTNMAMLALLTARSQPGLGAANQLSNADKFARRCWAHAQVSYLLGGNPNKQAFVVGLGSAAGVDASISTPKRPRHRASSCEQTSGKCYAASLDNVYELQGALVGGPKKDDSYTDSRNSFQSLVSIEYNAGFAGALAGLAEMESDMSAFGWSWDSACGDSGYHSTVLVSTGSSAADDCPASACTDKSGSTAPCGLRRGSLSGSSLACDALYSADLDVRLALTDTGILVTAPGYSYGASISAGSGALSFSGLTLRGDGDLVWTLLYTSDWADAVSRTPSEWACAACSIQEYPSAKGTANGPFTLRLYLSATDAATLVVLNGKGELAVSVRVALGEMHTG</sequence>
<dbReference type="InterPro" id="IPR008928">
    <property type="entry name" value="6-hairpin_glycosidase_sf"/>
</dbReference>
<keyword evidence="5" id="KW-0136">Cellulose degradation</keyword>
<keyword evidence="6" id="KW-0119">Carbohydrate metabolism</keyword>
<evidence type="ECO:0000256" key="5">
    <source>
        <dbReference type="ARBA" id="ARBA00023001"/>
    </source>
</evidence>
<evidence type="ECO:0000256" key="6">
    <source>
        <dbReference type="ARBA" id="ARBA00023277"/>
    </source>
</evidence>
<dbReference type="GO" id="GO:0008810">
    <property type="term" value="F:cellulase activity"/>
    <property type="evidence" value="ECO:0007669"/>
    <property type="project" value="UniProtKB-EC"/>
</dbReference>
<comment type="similarity">
    <text evidence="2">Belongs to the glycosyl hydrolase 9 (cellulase E) family.</text>
</comment>
<evidence type="ECO:0000259" key="10">
    <source>
        <dbReference type="Pfam" id="PF00759"/>
    </source>
</evidence>
<protein>
    <recommendedName>
        <fullName evidence="3">cellulase</fullName>
        <ecNumber evidence="3">3.2.1.4</ecNumber>
    </recommendedName>
</protein>
<keyword evidence="4" id="KW-0378">Hydrolase</keyword>
<dbReference type="Proteomes" id="UP000075714">
    <property type="component" value="Unassembled WGS sequence"/>
</dbReference>
<comment type="caution">
    <text evidence="11">The sequence shown here is derived from an EMBL/GenBank/DDBJ whole genome shotgun (WGS) entry which is preliminary data.</text>
</comment>
<keyword evidence="9" id="KW-0732">Signal</keyword>
<accession>A0A150FZL9</accession>
<dbReference type="GO" id="GO:0030245">
    <property type="term" value="P:cellulose catabolic process"/>
    <property type="evidence" value="ECO:0007669"/>
    <property type="project" value="UniProtKB-KW"/>
</dbReference>
<keyword evidence="8" id="KW-0624">Polysaccharide degradation</keyword>
<gene>
    <name evidence="11" type="ORF">GPECTOR_126g521</name>
</gene>
<evidence type="ECO:0000256" key="2">
    <source>
        <dbReference type="ARBA" id="ARBA00007072"/>
    </source>
</evidence>
<evidence type="ECO:0000313" key="12">
    <source>
        <dbReference type="Proteomes" id="UP000075714"/>
    </source>
</evidence>
<keyword evidence="12" id="KW-1185">Reference proteome</keyword>
<feature type="signal peptide" evidence="9">
    <location>
        <begin position="1"/>
        <end position="34"/>
    </location>
</feature>
<dbReference type="STRING" id="33097.A0A150FZL9"/>
<evidence type="ECO:0000313" key="11">
    <source>
        <dbReference type="EMBL" id="KXZ42665.1"/>
    </source>
</evidence>
<dbReference type="SUPFAM" id="SSF48208">
    <property type="entry name" value="Six-hairpin glycosidases"/>
    <property type="match status" value="2"/>
</dbReference>
<evidence type="ECO:0000256" key="9">
    <source>
        <dbReference type="SAM" id="SignalP"/>
    </source>
</evidence>
<name>A0A150FZL9_GONPE</name>
<proteinExistence type="inferred from homology"/>
<dbReference type="InterPro" id="IPR012341">
    <property type="entry name" value="6hp_glycosidase-like_sf"/>
</dbReference>
<dbReference type="Pfam" id="PF00759">
    <property type="entry name" value="Glyco_hydro_9"/>
    <property type="match status" value="2"/>
</dbReference>
<evidence type="ECO:0000256" key="3">
    <source>
        <dbReference type="ARBA" id="ARBA00012601"/>
    </source>
</evidence>
<comment type="catalytic activity">
    <reaction evidence="1">
        <text>Endohydrolysis of (1-&gt;4)-beta-D-glucosidic linkages in cellulose, lichenin and cereal beta-D-glucans.</text>
        <dbReference type="EC" id="3.2.1.4"/>
    </reaction>
</comment>
<dbReference type="PANTHER" id="PTHR22298">
    <property type="entry name" value="ENDO-1,4-BETA-GLUCANASE"/>
    <property type="match status" value="1"/>
</dbReference>
<dbReference type="InterPro" id="IPR001701">
    <property type="entry name" value="Glyco_hydro_9"/>
</dbReference>
<dbReference type="Gene3D" id="1.50.10.10">
    <property type="match status" value="2"/>
</dbReference>
<evidence type="ECO:0000256" key="1">
    <source>
        <dbReference type="ARBA" id="ARBA00000966"/>
    </source>
</evidence>
<reference evidence="12" key="1">
    <citation type="journal article" date="2016" name="Nat. Commun.">
        <title>The Gonium pectorale genome demonstrates co-option of cell cycle regulation during the evolution of multicellularity.</title>
        <authorList>
            <person name="Hanschen E.R."/>
            <person name="Marriage T.N."/>
            <person name="Ferris P.J."/>
            <person name="Hamaji T."/>
            <person name="Toyoda A."/>
            <person name="Fujiyama A."/>
            <person name="Neme R."/>
            <person name="Noguchi H."/>
            <person name="Minakuchi Y."/>
            <person name="Suzuki M."/>
            <person name="Kawai-Toyooka H."/>
            <person name="Smith D.R."/>
            <person name="Sparks H."/>
            <person name="Anderson J."/>
            <person name="Bakaric R."/>
            <person name="Luria V."/>
            <person name="Karger A."/>
            <person name="Kirschner M.W."/>
            <person name="Durand P.M."/>
            <person name="Michod R.E."/>
            <person name="Nozaki H."/>
            <person name="Olson B.J."/>
        </authorList>
    </citation>
    <scope>NUCLEOTIDE SEQUENCE [LARGE SCALE GENOMIC DNA]</scope>
    <source>
        <strain evidence="12">NIES-2863</strain>
    </source>
</reference>
<evidence type="ECO:0000256" key="8">
    <source>
        <dbReference type="ARBA" id="ARBA00023326"/>
    </source>
</evidence>
<feature type="domain" description="Glycoside hydrolase family 9" evidence="10">
    <location>
        <begin position="388"/>
        <end position="527"/>
    </location>
</feature>
<organism evidence="11 12">
    <name type="scientific">Gonium pectorale</name>
    <name type="common">Green alga</name>
    <dbReference type="NCBI Taxonomy" id="33097"/>
    <lineage>
        <taxon>Eukaryota</taxon>
        <taxon>Viridiplantae</taxon>
        <taxon>Chlorophyta</taxon>
        <taxon>core chlorophytes</taxon>
        <taxon>Chlorophyceae</taxon>
        <taxon>CS clade</taxon>
        <taxon>Chlamydomonadales</taxon>
        <taxon>Volvocaceae</taxon>
        <taxon>Gonium</taxon>
    </lineage>
</organism>